<protein>
    <recommendedName>
        <fullName evidence="3">GIY-YIG domain-containing protein</fullName>
    </recommendedName>
</protein>
<dbReference type="PANTHER" id="PTHR37460">
    <property type="entry name" value="ENDONUCLEASE III"/>
    <property type="match status" value="1"/>
</dbReference>
<accession>A0A060HNM4</accession>
<dbReference type="InterPro" id="IPR002837">
    <property type="entry name" value="DUF123"/>
</dbReference>
<keyword evidence="2" id="KW-1185">Reference proteome</keyword>
<evidence type="ECO:0008006" key="3">
    <source>
        <dbReference type="Google" id="ProtNLM"/>
    </source>
</evidence>
<reference evidence="1 2" key="1">
    <citation type="journal article" date="2014" name="Int. J. Syst. Evol. Microbiol.">
        <title>Nitrososphaera viennensis gen. nov., sp. nov., an aerobic and mesophilic, ammonia-oxidizing archaeon from soil and a member of the archaeal phylum Thaumarchaeota.</title>
        <authorList>
            <person name="Stieglmeier M."/>
            <person name="Klingl A."/>
            <person name="Alves R.J."/>
            <person name="Rittmann S.K."/>
            <person name="Melcher M."/>
            <person name="Leisch N."/>
            <person name="Schleper C."/>
        </authorList>
    </citation>
    <scope>NUCLEOTIDE SEQUENCE [LARGE SCALE GENOMIC DNA]</scope>
    <source>
        <strain evidence="1">EN76</strain>
    </source>
</reference>
<dbReference type="CDD" id="cd10441">
    <property type="entry name" value="GIY-YIG_COG1833"/>
    <property type="match status" value="1"/>
</dbReference>
<dbReference type="PANTHER" id="PTHR37460:SF1">
    <property type="entry name" value="ENDONUCLEASE III"/>
    <property type="match status" value="1"/>
</dbReference>
<evidence type="ECO:0000313" key="2">
    <source>
        <dbReference type="Proteomes" id="UP000027093"/>
    </source>
</evidence>
<name>A0A060HNM4_9ARCH</name>
<dbReference type="STRING" id="926571.NVIE_009410"/>
<sequence>MKGVYVLLMHIGRPAIARTGSLGRLHFEKGVYAYVGSALNGLEPRISRHLSKRKENMHWHIDYLIGSPYASTEYVVMGDKQESRM</sequence>
<evidence type="ECO:0000313" key="1">
    <source>
        <dbReference type="EMBL" id="AIC15166.1"/>
    </source>
</evidence>
<proteinExistence type="predicted"/>
<organism evidence="1 2">
    <name type="scientific">Nitrososphaera viennensis EN76</name>
    <dbReference type="NCBI Taxonomy" id="926571"/>
    <lineage>
        <taxon>Archaea</taxon>
        <taxon>Nitrososphaerota</taxon>
        <taxon>Nitrososphaeria</taxon>
        <taxon>Nitrososphaerales</taxon>
        <taxon>Nitrososphaeraceae</taxon>
        <taxon>Nitrososphaera</taxon>
    </lineage>
</organism>
<dbReference type="AlphaFoldDB" id="A0A060HNM4"/>
<dbReference type="Proteomes" id="UP000027093">
    <property type="component" value="Chromosome"/>
</dbReference>
<dbReference type="Pfam" id="PF01986">
    <property type="entry name" value="DUF123"/>
    <property type="match status" value="1"/>
</dbReference>
<gene>
    <name evidence="1" type="ORF">NVIE_009410</name>
</gene>
<dbReference type="KEGG" id="nvn:NVIE_009410"/>
<dbReference type="HOGENOM" id="CLU_2505069_0_0_2"/>
<dbReference type="EMBL" id="CP007536">
    <property type="protein sequence ID" value="AIC15166.1"/>
    <property type="molecule type" value="Genomic_DNA"/>
</dbReference>